<evidence type="ECO:0000259" key="1">
    <source>
        <dbReference type="Pfam" id="PF12950"/>
    </source>
</evidence>
<protein>
    <recommendedName>
        <fullName evidence="1">TaqI-like C-terminal specificity domain-containing protein</fullName>
    </recommendedName>
</protein>
<gene>
    <name evidence="2" type="ORF">S03H2_30855</name>
</gene>
<organism evidence="2">
    <name type="scientific">marine sediment metagenome</name>
    <dbReference type="NCBI Taxonomy" id="412755"/>
    <lineage>
        <taxon>unclassified sequences</taxon>
        <taxon>metagenomes</taxon>
        <taxon>ecological metagenomes</taxon>
    </lineage>
</organism>
<sequence>KDLYFPRRGSFIIRNGIDTKRIITDLEPLYDKNQKIFFKYISNENIFGYSEETYYATSDTYFLWPKDDETRVDFLFLIAYLNSKLVNFLFKANNISIKRSKTKLEDQLCIPNVQMFQSDEEGSKITLIKLLAIWMIQFTNIKKPQKLKEIKEKILELELFSNDRNRILLNKIFESTEQNNQQLVQEIIDKLLFELFGLEEKEIDFGV</sequence>
<reference evidence="2" key="1">
    <citation type="journal article" date="2014" name="Front. Microbiol.">
        <title>High frequency of phylogenetically diverse reductive dehalogenase-homologous genes in deep subseafloor sedimentary metagenomes.</title>
        <authorList>
            <person name="Kawai M."/>
            <person name="Futagami T."/>
            <person name="Toyoda A."/>
            <person name="Takaki Y."/>
            <person name="Nishi S."/>
            <person name="Hori S."/>
            <person name="Arai W."/>
            <person name="Tsubouchi T."/>
            <person name="Morono Y."/>
            <person name="Uchiyama I."/>
            <person name="Ito T."/>
            <person name="Fujiyama A."/>
            <person name="Inagaki F."/>
            <person name="Takami H."/>
        </authorList>
    </citation>
    <scope>NUCLEOTIDE SEQUENCE</scope>
    <source>
        <strain evidence="2">Expedition CK06-06</strain>
    </source>
</reference>
<feature type="domain" description="TaqI-like C-terminal specificity" evidence="1">
    <location>
        <begin position="27"/>
        <end position="104"/>
    </location>
</feature>
<evidence type="ECO:0000313" key="2">
    <source>
        <dbReference type="EMBL" id="GAH59296.1"/>
    </source>
</evidence>
<comment type="caution">
    <text evidence="2">The sequence shown here is derived from an EMBL/GenBank/DDBJ whole genome shotgun (WGS) entry which is preliminary data.</text>
</comment>
<dbReference type="EMBL" id="BARU01018680">
    <property type="protein sequence ID" value="GAH59296.1"/>
    <property type="molecule type" value="Genomic_DNA"/>
</dbReference>
<dbReference type="Pfam" id="PF12950">
    <property type="entry name" value="TaqI_C"/>
    <property type="match status" value="1"/>
</dbReference>
<feature type="non-terminal residue" evidence="2">
    <location>
        <position position="1"/>
    </location>
</feature>
<dbReference type="InterPro" id="IPR025931">
    <property type="entry name" value="TaqI_C"/>
</dbReference>
<name>X1GN13_9ZZZZ</name>
<dbReference type="AlphaFoldDB" id="X1GN13"/>
<proteinExistence type="predicted"/>
<accession>X1GN13</accession>